<sequence length="387" mass="43220">MNQQRLFELIEKLKNDLATEAEMQELDLLYNAFEKKAGYIDNLDEKQKETYREMVFGRIHSRINPVEQPNIIPANKTKNPQWTRILIAASVILCLSFGGYFLIQQRQTDQFADNAVNDITPGKNTATLTLAGGQKIILSGALNGKLAVQAGVTITKTANGQLVYSIKNNNATGETKSNTLSTGRGEQYQVVLPDGSHVWLNAASSLTFPASFAALKSREVKLAGEAYFEIAKDKAHPFIVITDRQQVQVLGTHFNINSYDDEPVIKTALLEGSVQVTETADNVVKVLRPGQQAVLTNSNLSISDANLEETVAWKNGDFDFNKENIQSIMRKLSRWYNIEVTYEGDVKSKTFTGKISRFKNISQVLKMLSKTKAVHFVVEERRVIVKE</sequence>
<proteinExistence type="predicted"/>
<dbReference type="GO" id="GO:0016989">
    <property type="term" value="F:sigma factor antagonist activity"/>
    <property type="evidence" value="ECO:0007669"/>
    <property type="project" value="TreeGrafter"/>
</dbReference>
<reference evidence="4 5" key="1">
    <citation type="submission" date="2016-10" db="EMBL/GenBank/DDBJ databases">
        <authorList>
            <person name="de Groot N.N."/>
        </authorList>
    </citation>
    <scope>NUCLEOTIDE SEQUENCE [LARGE SCALE GENOMIC DNA]</scope>
    <source>
        <strain evidence="4 5">47C3B</strain>
    </source>
</reference>
<dbReference type="FunFam" id="2.60.120.1440:FF:000001">
    <property type="entry name" value="Putative anti-sigma factor"/>
    <property type="match status" value="1"/>
</dbReference>
<dbReference type="EMBL" id="FNAI01000011">
    <property type="protein sequence ID" value="SDE95092.1"/>
    <property type="molecule type" value="Genomic_DNA"/>
</dbReference>
<organism evidence="4 5">
    <name type="scientific">Mucilaginibacter pineti</name>
    <dbReference type="NCBI Taxonomy" id="1391627"/>
    <lineage>
        <taxon>Bacteria</taxon>
        <taxon>Pseudomonadati</taxon>
        <taxon>Bacteroidota</taxon>
        <taxon>Sphingobacteriia</taxon>
        <taxon>Sphingobacteriales</taxon>
        <taxon>Sphingobacteriaceae</taxon>
        <taxon>Mucilaginibacter</taxon>
    </lineage>
</organism>
<evidence type="ECO:0000259" key="2">
    <source>
        <dbReference type="Pfam" id="PF04773"/>
    </source>
</evidence>
<dbReference type="RefSeq" id="WP_091152358.1">
    <property type="nucleotide sequence ID" value="NZ_FNAI01000011.1"/>
</dbReference>
<accession>A0A1G7H3V4</accession>
<dbReference type="Gene3D" id="3.55.50.30">
    <property type="match status" value="1"/>
</dbReference>
<evidence type="ECO:0000313" key="5">
    <source>
        <dbReference type="Proteomes" id="UP000199072"/>
    </source>
</evidence>
<dbReference type="Pfam" id="PF04773">
    <property type="entry name" value="FecR"/>
    <property type="match status" value="1"/>
</dbReference>
<keyword evidence="1" id="KW-0812">Transmembrane</keyword>
<dbReference type="Pfam" id="PF16344">
    <property type="entry name" value="FecR_C"/>
    <property type="match status" value="1"/>
</dbReference>
<feature type="domain" description="Protein FecR C-terminal" evidence="3">
    <location>
        <begin position="318"/>
        <end position="385"/>
    </location>
</feature>
<dbReference type="PANTHER" id="PTHR30273">
    <property type="entry name" value="PERIPLASMIC SIGNAL SENSOR AND SIGMA FACTOR ACTIVATOR FECR-RELATED"/>
    <property type="match status" value="1"/>
</dbReference>
<dbReference type="Gene3D" id="2.60.120.1440">
    <property type="match status" value="1"/>
</dbReference>
<keyword evidence="1" id="KW-1133">Transmembrane helix</keyword>
<feature type="transmembrane region" description="Helical" evidence="1">
    <location>
        <begin position="85"/>
        <end position="103"/>
    </location>
</feature>
<dbReference type="InterPro" id="IPR032508">
    <property type="entry name" value="FecR_C"/>
</dbReference>
<dbReference type="Proteomes" id="UP000199072">
    <property type="component" value="Unassembled WGS sequence"/>
</dbReference>
<dbReference type="OrthoDB" id="1099963at2"/>
<evidence type="ECO:0000259" key="3">
    <source>
        <dbReference type="Pfam" id="PF16344"/>
    </source>
</evidence>
<keyword evidence="5" id="KW-1185">Reference proteome</keyword>
<dbReference type="PANTHER" id="PTHR30273:SF2">
    <property type="entry name" value="PROTEIN FECR"/>
    <property type="match status" value="1"/>
</dbReference>
<keyword evidence="1" id="KW-0472">Membrane</keyword>
<evidence type="ECO:0000313" key="4">
    <source>
        <dbReference type="EMBL" id="SDE95092.1"/>
    </source>
</evidence>
<protein>
    <submittedName>
        <fullName evidence="4">FecR family protein</fullName>
    </submittedName>
</protein>
<gene>
    <name evidence="4" type="ORF">SAMN05216464_11147</name>
</gene>
<dbReference type="InterPro" id="IPR006860">
    <property type="entry name" value="FecR"/>
</dbReference>
<dbReference type="AlphaFoldDB" id="A0A1G7H3V4"/>
<dbReference type="STRING" id="1391627.SAMN05216464_11147"/>
<feature type="domain" description="FecR protein" evidence="2">
    <location>
        <begin position="179"/>
        <end position="275"/>
    </location>
</feature>
<dbReference type="InterPro" id="IPR012373">
    <property type="entry name" value="Ferrdict_sens_TM"/>
</dbReference>
<name>A0A1G7H3V4_9SPHI</name>
<evidence type="ECO:0000256" key="1">
    <source>
        <dbReference type="SAM" id="Phobius"/>
    </source>
</evidence>